<dbReference type="SUPFAM" id="SSF51182">
    <property type="entry name" value="RmlC-like cupins"/>
    <property type="match status" value="1"/>
</dbReference>
<dbReference type="InterPro" id="IPR011051">
    <property type="entry name" value="RmlC_Cupin_sf"/>
</dbReference>
<evidence type="ECO:0000259" key="2">
    <source>
        <dbReference type="Pfam" id="PF07883"/>
    </source>
</evidence>
<feature type="domain" description="Cupin type-2" evidence="2">
    <location>
        <begin position="414"/>
        <end position="480"/>
    </location>
</feature>
<reference evidence="3 4" key="1">
    <citation type="journal article" date="2016" name="Stand. Genomic Sci.">
        <title>Complete genome sequence and genomic characterization of Microcystis panniformis FACHB 1757 by third-generation sequencing.</title>
        <authorList>
            <person name="Zhang J.Y."/>
            <person name="Guan R."/>
            <person name="Zhang H.J."/>
            <person name="Li H."/>
            <person name="Xiao P."/>
            <person name="Yu G.L."/>
            <person name="Du L."/>
            <person name="Cao D.M."/>
            <person name="Zhu B.C."/>
            <person name="Li R.H."/>
            <person name="Lu Z.H."/>
        </authorList>
    </citation>
    <scope>NUCLEOTIDE SEQUENCE [LARGE SCALE GENOMIC DNA]</scope>
    <source>
        <strain evidence="3 4">FACHB-1757</strain>
    </source>
</reference>
<evidence type="ECO:0000313" key="3">
    <source>
        <dbReference type="EMBL" id="AKV69720.1"/>
    </source>
</evidence>
<dbReference type="PANTHER" id="PTHR40279">
    <property type="entry name" value="PQQC-LIKE PROTEIN"/>
    <property type="match status" value="1"/>
</dbReference>
<dbReference type="InterPro" id="IPR039068">
    <property type="entry name" value="PqqC-like"/>
</dbReference>
<evidence type="ECO:0000313" key="4">
    <source>
        <dbReference type="Proteomes" id="UP000068167"/>
    </source>
</evidence>
<keyword evidence="1" id="KW-0560">Oxidoreductase</keyword>
<dbReference type="SUPFAM" id="SSF48613">
    <property type="entry name" value="Heme oxygenase-like"/>
    <property type="match status" value="1"/>
</dbReference>
<gene>
    <name evidence="3" type="ORF">VL20_4835</name>
</gene>
<dbReference type="Pfam" id="PF07883">
    <property type="entry name" value="Cupin_2"/>
    <property type="match status" value="1"/>
</dbReference>
<evidence type="ECO:0000256" key="1">
    <source>
        <dbReference type="ARBA" id="ARBA00023002"/>
    </source>
</evidence>
<dbReference type="InterPro" id="IPR014710">
    <property type="entry name" value="RmlC-like_jellyroll"/>
</dbReference>
<dbReference type="EMBL" id="CP011339">
    <property type="protein sequence ID" value="AKV69720.1"/>
    <property type="molecule type" value="Genomic_DNA"/>
</dbReference>
<dbReference type="RefSeq" id="WP_052277559.1">
    <property type="nucleotide sequence ID" value="NZ_CP011339.1"/>
</dbReference>
<dbReference type="SMART" id="SM01236">
    <property type="entry name" value="Haem_oxygenase_2"/>
    <property type="match status" value="1"/>
</dbReference>
<sequence length="503" mass="57212">MENLIEEALSHRAINHPYLLALEKGEFQHIDEVLTDFASQYGAYSDWFSRYLTAVISKLENPTHRNHLLKNLAEENGHLHDEDLEAIRKLGIKDEWVQEIPHPQLFKRFQEAMGVDSTQTPCVEVEIWRESFLSLLQNGSSLEAIGAIGLGTESVVKFIYKHIIEAIKNHTSLSLEQYVFFPLHTEVEDEHSLTLVEIAKELASESEQAVLELRKGMLKALNLRAAYWDNMYERALALDKSLTSSDQLKIVTLFTKMIKGKKLSNQEQELLLHQINDVRIGLTEDLSTVPVEKLLPGLSSLLLYGMQTEKHKEEVLNLLNWLENPSGECQCSPTILRLASQLYHDFQTLRLGALTEKINEQKSLTYVQEGKELISTISASNLEALYNNKVDKLNIDFNVFRLPFALEVLDARPVIVKPGKANEMHKHAHETVFVFLQGQGKVIVDQYENEVEPGTFAVIPRWCVHQSVNLGEEELIFLAIADFGLTGKSFMGNYLHSARLKQN</sequence>
<dbReference type="PATRIC" id="fig|1638788.3.peg.4877"/>
<dbReference type="GO" id="GO:0016491">
    <property type="term" value="F:oxidoreductase activity"/>
    <property type="evidence" value="ECO:0007669"/>
    <property type="project" value="UniProtKB-KW"/>
</dbReference>
<dbReference type="InterPro" id="IPR013096">
    <property type="entry name" value="Cupin_2"/>
</dbReference>
<dbReference type="InterPro" id="IPR016084">
    <property type="entry name" value="Haem_Oase-like_multi-hlx"/>
</dbReference>
<protein>
    <submittedName>
        <fullName evidence="3">PqqC</fullName>
    </submittedName>
</protein>
<organism evidence="3 4">
    <name type="scientific">Microcystis panniformis FACHB-1757</name>
    <dbReference type="NCBI Taxonomy" id="1638788"/>
    <lineage>
        <taxon>Bacteria</taxon>
        <taxon>Bacillati</taxon>
        <taxon>Cyanobacteriota</taxon>
        <taxon>Cyanophyceae</taxon>
        <taxon>Oscillatoriophycideae</taxon>
        <taxon>Chroococcales</taxon>
        <taxon>Microcystaceae</taxon>
        <taxon>Microcystis</taxon>
    </lineage>
</organism>
<dbReference type="Gene3D" id="2.60.120.10">
    <property type="entry name" value="Jelly Rolls"/>
    <property type="match status" value="1"/>
</dbReference>
<dbReference type="Pfam" id="PF14518">
    <property type="entry name" value="Haem_oxygenas_2"/>
    <property type="match status" value="1"/>
</dbReference>
<proteinExistence type="predicted"/>
<dbReference type="Proteomes" id="UP000068167">
    <property type="component" value="Chromosome"/>
</dbReference>
<keyword evidence="4" id="KW-1185">Reference proteome</keyword>
<dbReference type="KEGG" id="mpk:VL20_4835"/>
<name>A0A0K1S6P4_9CHRO</name>
<accession>A0A0K1S6P4</accession>
<dbReference type="AlphaFoldDB" id="A0A0K1S6P4"/>
<dbReference type="PANTHER" id="PTHR40279:SF3">
    <property type="entry name" value="4-AMINOBENZOATE SYNTHASE"/>
    <property type="match status" value="1"/>
</dbReference>
<dbReference type="Gene3D" id="1.20.910.10">
    <property type="entry name" value="Heme oxygenase-like"/>
    <property type="match status" value="1"/>
</dbReference>